<accession>A0A7J7J186</accession>
<keyword evidence="2" id="KW-1185">Reference proteome</keyword>
<gene>
    <name evidence="1" type="ORF">EB796_022201</name>
</gene>
<proteinExistence type="predicted"/>
<dbReference type="EMBL" id="VXIV02003225">
    <property type="protein sequence ID" value="KAF6019496.1"/>
    <property type="molecule type" value="Genomic_DNA"/>
</dbReference>
<protein>
    <submittedName>
        <fullName evidence="1">Uncharacterized protein</fullName>
    </submittedName>
</protein>
<dbReference type="Proteomes" id="UP000593567">
    <property type="component" value="Unassembled WGS sequence"/>
</dbReference>
<dbReference type="AlphaFoldDB" id="A0A7J7J186"/>
<comment type="caution">
    <text evidence="1">The sequence shown here is derived from an EMBL/GenBank/DDBJ whole genome shotgun (WGS) entry which is preliminary data.</text>
</comment>
<reference evidence="1" key="1">
    <citation type="submission" date="2020-06" db="EMBL/GenBank/DDBJ databases">
        <title>Draft genome of Bugula neritina, a colonial animal packing powerful symbionts and potential medicines.</title>
        <authorList>
            <person name="Rayko M."/>
        </authorList>
    </citation>
    <scope>NUCLEOTIDE SEQUENCE [LARGE SCALE GENOMIC DNA]</scope>
    <source>
        <strain evidence="1">Kwan_BN1</strain>
    </source>
</reference>
<sequence length="66" mass="7909">MVALPFAIEFQTYKSRVRLTNPAMVHFYILGKTYKPLLKYLFKLFNDAFKCQYDIEFISHLLSKQE</sequence>
<evidence type="ECO:0000313" key="2">
    <source>
        <dbReference type="Proteomes" id="UP000593567"/>
    </source>
</evidence>
<name>A0A7J7J186_BUGNE</name>
<evidence type="ECO:0000313" key="1">
    <source>
        <dbReference type="EMBL" id="KAF6019496.1"/>
    </source>
</evidence>
<organism evidence="1 2">
    <name type="scientific">Bugula neritina</name>
    <name type="common">Brown bryozoan</name>
    <name type="synonym">Sertularia neritina</name>
    <dbReference type="NCBI Taxonomy" id="10212"/>
    <lineage>
        <taxon>Eukaryota</taxon>
        <taxon>Metazoa</taxon>
        <taxon>Spiralia</taxon>
        <taxon>Lophotrochozoa</taxon>
        <taxon>Bryozoa</taxon>
        <taxon>Gymnolaemata</taxon>
        <taxon>Cheilostomatida</taxon>
        <taxon>Flustrina</taxon>
        <taxon>Buguloidea</taxon>
        <taxon>Bugulidae</taxon>
        <taxon>Bugula</taxon>
    </lineage>
</organism>